<accession>A0A0G1YTL7</accession>
<comment type="caution">
    <text evidence="2">The sequence shown here is derived from an EMBL/GenBank/DDBJ whole genome shotgun (WGS) entry which is preliminary data.</text>
</comment>
<gene>
    <name evidence="2" type="ORF">UY48_C0055G0002</name>
</gene>
<dbReference type="AlphaFoldDB" id="A0A0G1YTL7"/>
<evidence type="ECO:0000313" key="2">
    <source>
        <dbReference type="EMBL" id="KKW09699.1"/>
    </source>
</evidence>
<feature type="compositionally biased region" description="Basic and acidic residues" evidence="1">
    <location>
        <begin position="25"/>
        <end position="40"/>
    </location>
</feature>
<sequence length="46" mass="5273">MPTPGGLFDQHPQHLEKMVKVLEARNEADEIERKRSEAKSKARSRA</sequence>
<dbReference type="Proteomes" id="UP000034588">
    <property type="component" value="Unassembled WGS sequence"/>
</dbReference>
<dbReference type="EMBL" id="LCQD01000055">
    <property type="protein sequence ID" value="KKW09699.1"/>
    <property type="molecule type" value="Genomic_DNA"/>
</dbReference>
<evidence type="ECO:0000313" key="3">
    <source>
        <dbReference type="Proteomes" id="UP000034588"/>
    </source>
</evidence>
<reference evidence="2 3" key="1">
    <citation type="journal article" date="2015" name="Nature">
        <title>rRNA introns, odd ribosomes, and small enigmatic genomes across a large radiation of phyla.</title>
        <authorList>
            <person name="Brown C.T."/>
            <person name="Hug L.A."/>
            <person name="Thomas B.C."/>
            <person name="Sharon I."/>
            <person name="Castelle C.J."/>
            <person name="Singh A."/>
            <person name="Wilkins M.J."/>
            <person name="Williams K.H."/>
            <person name="Banfield J.F."/>
        </authorList>
    </citation>
    <scope>NUCLEOTIDE SEQUENCE [LARGE SCALE GENOMIC DNA]</scope>
</reference>
<evidence type="ECO:0000256" key="1">
    <source>
        <dbReference type="SAM" id="MobiDB-lite"/>
    </source>
</evidence>
<protein>
    <submittedName>
        <fullName evidence="2">Uncharacterized protein</fullName>
    </submittedName>
</protein>
<name>A0A0G1YTL7_9BACT</name>
<organism evidence="2 3">
    <name type="scientific">Candidatus Gottesmanbacteria bacterium GW2011_GWB1_49_7</name>
    <dbReference type="NCBI Taxonomy" id="1618448"/>
    <lineage>
        <taxon>Bacteria</taxon>
        <taxon>Candidatus Gottesmaniibacteriota</taxon>
    </lineage>
</organism>
<feature type="region of interest" description="Disordered" evidence="1">
    <location>
        <begin position="25"/>
        <end position="46"/>
    </location>
</feature>
<proteinExistence type="predicted"/>